<name>G4D583_9FIRM</name>
<proteinExistence type="predicted"/>
<keyword evidence="2" id="KW-1185">Reference proteome</keyword>
<protein>
    <submittedName>
        <fullName evidence="1">Uncharacterized protein</fullName>
    </submittedName>
</protein>
<dbReference type="PATRIC" id="fig|997350.3.peg.1499"/>
<organism evidence="1 2">
    <name type="scientific">Peptoniphilus indolicus ATCC 29427</name>
    <dbReference type="NCBI Taxonomy" id="997350"/>
    <lineage>
        <taxon>Bacteria</taxon>
        <taxon>Bacillati</taxon>
        <taxon>Bacillota</taxon>
        <taxon>Tissierellia</taxon>
        <taxon>Tissierellales</taxon>
        <taxon>Peptoniphilaceae</taxon>
        <taxon>Peptoniphilus</taxon>
    </lineage>
</organism>
<gene>
    <name evidence="1" type="ORF">HMPREF9129_1563</name>
</gene>
<accession>G4D583</accession>
<evidence type="ECO:0000313" key="2">
    <source>
        <dbReference type="Proteomes" id="UP000003422"/>
    </source>
</evidence>
<comment type="caution">
    <text evidence="1">The sequence shown here is derived from an EMBL/GenBank/DDBJ whole genome shotgun (WGS) entry which is preliminary data.</text>
</comment>
<dbReference type="EMBL" id="AGBB01000154">
    <property type="protein sequence ID" value="EGY79301.1"/>
    <property type="molecule type" value="Genomic_DNA"/>
</dbReference>
<sequence>MGAQSLYNMLRKQNYSKTYQEDFKRKIIEFEEKSDLTKEIKFEFAKVGYFKKSIVDLLKYGVDYEKFKNLKIPTRILRFGFIFLY</sequence>
<dbReference type="AlphaFoldDB" id="G4D583"/>
<reference evidence="1 2" key="1">
    <citation type="submission" date="2011-06" db="EMBL/GenBank/DDBJ databases">
        <authorList>
            <person name="Muzny D."/>
            <person name="Qin X."/>
            <person name="Deng J."/>
            <person name="Jiang H."/>
            <person name="Liu Y."/>
            <person name="Qu J."/>
            <person name="Song X.-Z."/>
            <person name="Zhang L."/>
            <person name="Thornton R."/>
            <person name="Coyle M."/>
            <person name="Francisco L."/>
            <person name="Jackson L."/>
            <person name="Javaid M."/>
            <person name="Korchina V."/>
            <person name="Kovar C."/>
            <person name="Mata R."/>
            <person name="Mathew T."/>
            <person name="Ngo R."/>
            <person name="Nguyen L."/>
            <person name="Nguyen N."/>
            <person name="Okwuonu G."/>
            <person name="Ongeri F."/>
            <person name="Pham C."/>
            <person name="Simmons D."/>
            <person name="Wilczek-Boney K."/>
            <person name="Hale W."/>
            <person name="Jakkamsetti A."/>
            <person name="Pham P."/>
            <person name="Ruth R."/>
            <person name="San Lucas F."/>
            <person name="Warren J."/>
            <person name="Zhang J."/>
            <person name="Zhao Z."/>
            <person name="Zhou C."/>
            <person name="Zhu D."/>
            <person name="Lee S."/>
            <person name="Bess C."/>
            <person name="Blankenburg K."/>
            <person name="Forbes L."/>
            <person name="Fu Q."/>
            <person name="Gubbala S."/>
            <person name="Hirani K."/>
            <person name="Jayaseelan J.C."/>
            <person name="Lara F."/>
            <person name="Munidasa M."/>
            <person name="Palculict T."/>
            <person name="Patil S."/>
            <person name="Pu L.-L."/>
            <person name="Saada N."/>
            <person name="Tang L."/>
            <person name="Weissenberger G."/>
            <person name="Zhu Y."/>
            <person name="Hemphill L."/>
            <person name="Shang Y."/>
            <person name="Youmans B."/>
            <person name="Ayvaz T."/>
            <person name="Ross M."/>
            <person name="Santibanez J."/>
            <person name="Aqrawi P."/>
            <person name="Gross S."/>
            <person name="Joshi V."/>
            <person name="Fowler G."/>
            <person name="Nazareth L."/>
            <person name="Reid J."/>
            <person name="Worley K."/>
            <person name="Petrosino J."/>
            <person name="Highlander S."/>
            <person name="Gibbs R."/>
        </authorList>
    </citation>
    <scope>NUCLEOTIDE SEQUENCE [LARGE SCALE GENOMIC DNA]</scope>
    <source>
        <strain evidence="1 2">ATCC 29427</strain>
    </source>
</reference>
<evidence type="ECO:0000313" key="1">
    <source>
        <dbReference type="EMBL" id="EGY79301.1"/>
    </source>
</evidence>
<dbReference type="Proteomes" id="UP000003422">
    <property type="component" value="Unassembled WGS sequence"/>
</dbReference>
<dbReference type="STRING" id="997350.HMPREF9129_1563"/>
<dbReference type="HOGENOM" id="CLU_2509789_0_0_9"/>